<evidence type="ECO:0000313" key="2">
    <source>
        <dbReference type="EMBL" id="KAK5706022.1"/>
    </source>
</evidence>
<dbReference type="Gene3D" id="3.20.20.60">
    <property type="entry name" value="Phosphoenolpyruvate-binding domains"/>
    <property type="match status" value="1"/>
</dbReference>
<dbReference type="EMBL" id="JAVRQU010000002">
    <property type="protein sequence ID" value="KAK5706022.1"/>
    <property type="molecule type" value="Genomic_DNA"/>
</dbReference>
<sequence length="324" mass="34044">MTPSLDDLPHGYSVGPVHRTPATRLREMLNSNDGIVTCPGVYDGLTARIALNAGFKCLYMTGAGTAISRLGMPDLGITTLQDMVTNAGMIASLDWTVPLIADADTGYGGPLMVARTVEAYISAGVAALHLEDQVVNKRCGHLLGKELVDEVIYLGRIRAAVLARERMRAAMGDAGDIVLIARTDALQSLGFEVALDRLQKAIEVGADVAFLEGFTSVQQGKDACERLSPTPVLLNMVPGGATPDFTSAEAQEAGFKIIIFPGLMLAAAYGSCVAAAVELKHSGTITVTEKQRKEGPKGIFTAVGLLDCLTFDKKAGGTSYEAGV</sequence>
<name>A0AAN7WBV8_9PEZI</name>
<organism evidence="2 3">
    <name type="scientific">Elasticomyces elasticus</name>
    <dbReference type="NCBI Taxonomy" id="574655"/>
    <lineage>
        <taxon>Eukaryota</taxon>
        <taxon>Fungi</taxon>
        <taxon>Dikarya</taxon>
        <taxon>Ascomycota</taxon>
        <taxon>Pezizomycotina</taxon>
        <taxon>Dothideomycetes</taxon>
        <taxon>Dothideomycetidae</taxon>
        <taxon>Mycosphaerellales</taxon>
        <taxon>Teratosphaeriaceae</taxon>
        <taxon>Elasticomyces</taxon>
    </lineage>
</organism>
<accession>A0AAN7WBV8</accession>
<comment type="caution">
    <text evidence="2">The sequence shown here is derived from an EMBL/GenBank/DDBJ whole genome shotgun (WGS) entry which is preliminary data.</text>
</comment>
<dbReference type="InterPro" id="IPR018523">
    <property type="entry name" value="Isocitrate_lyase_ph_CS"/>
</dbReference>
<dbReference type="SUPFAM" id="SSF51621">
    <property type="entry name" value="Phosphoenolpyruvate/pyruvate domain"/>
    <property type="match status" value="1"/>
</dbReference>
<proteinExistence type="predicted"/>
<comment type="catalytic activity">
    <reaction evidence="1">
        <text>(2S,3R)-3-hydroxybutane-1,2,3-tricarboxylate = pyruvate + succinate</text>
        <dbReference type="Rhea" id="RHEA:16809"/>
        <dbReference type="ChEBI" id="CHEBI:15361"/>
        <dbReference type="ChEBI" id="CHEBI:30031"/>
        <dbReference type="ChEBI" id="CHEBI:57429"/>
        <dbReference type="EC" id="4.1.3.30"/>
    </reaction>
</comment>
<dbReference type="PANTHER" id="PTHR42905">
    <property type="entry name" value="PHOSPHOENOLPYRUVATE CARBOXYLASE"/>
    <property type="match status" value="1"/>
</dbReference>
<dbReference type="InterPro" id="IPR015813">
    <property type="entry name" value="Pyrv/PenolPyrv_kinase-like_dom"/>
</dbReference>
<dbReference type="InterPro" id="IPR039556">
    <property type="entry name" value="ICL/PEPM"/>
</dbReference>
<dbReference type="AlphaFoldDB" id="A0AAN7WBV8"/>
<evidence type="ECO:0000256" key="1">
    <source>
        <dbReference type="ARBA" id="ARBA00001050"/>
    </source>
</evidence>
<dbReference type="InterPro" id="IPR040442">
    <property type="entry name" value="Pyrv_kinase-like_dom_sf"/>
</dbReference>
<evidence type="ECO:0000313" key="3">
    <source>
        <dbReference type="Proteomes" id="UP001310594"/>
    </source>
</evidence>
<gene>
    <name evidence="2" type="ORF">LTR97_001008</name>
</gene>
<dbReference type="GO" id="GO:0046421">
    <property type="term" value="F:methylisocitrate lyase activity"/>
    <property type="evidence" value="ECO:0007669"/>
    <property type="project" value="UniProtKB-EC"/>
</dbReference>
<dbReference type="PANTHER" id="PTHR42905:SF2">
    <property type="entry name" value="PHOSPHOENOLPYRUVATE CARBOXYLASE FAMILY PROTEIN"/>
    <property type="match status" value="1"/>
</dbReference>
<dbReference type="Proteomes" id="UP001310594">
    <property type="component" value="Unassembled WGS sequence"/>
</dbReference>
<dbReference type="CDD" id="cd00377">
    <property type="entry name" value="ICL_PEPM"/>
    <property type="match status" value="1"/>
</dbReference>
<reference evidence="2" key="1">
    <citation type="submission" date="2023-08" db="EMBL/GenBank/DDBJ databases">
        <title>Black Yeasts Isolated from many extreme environments.</title>
        <authorList>
            <person name="Coleine C."/>
            <person name="Stajich J.E."/>
            <person name="Selbmann L."/>
        </authorList>
    </citation>
    <scope>NUCLEOTIDE SEQUENCE</scope>
    <source>
        <strain evidence="2">CCFEE 5810</strain>
    </source>
</reference>
<protein>
    <submittedName>
        <fullName evidence="2">Uncharacterized protein</fullName>
    </submittedName>
</protein>
<dbReference type="Pfam" id="PF13714">
    <property type="entry name" value="PEP_mutase"/>
    <property type="match status" value="1"/>
</dbReference>
<dbReference type="PROSITE" id="PS00161">
    <property type="entry name" value="ISOCITRATE_LYASE"/>
    <property type="match status" value="1"/>
</dbReference>